<evidence type="ECO:0000313" key="1">
    <source>
        <dbReference type="EMBL" id="GAI78267.1"/>
    </source>
</evidence>
<sequence>GDGDMLIWMGDEIIWMSVSWSSCARNPRE</sequence>
<proteinExistence type="predicted"/>
<protein>
    <submittedName>
        <fullName evidence="1">Uncharacterized protein</fullName>
    </submittedName>
</protein>
<dbReference type="AlphaFoldDB" id="X1RBX9"/>
<name>X1RBX9_9ZZZZ</name>
<accession>X1RBX9</accession>
<reference evidence="1" key="1">
    <citation type="journal article" date="2014" name="Front. Microbiol.">
        <title>High frequency of phylogenetically diverse reductive dehalogenase-homologous genes in deep subseafloor sedimentary metagenomes.</title>
        <authorList>
            <person name="Kawai M."/>
            <person name="Futagami T."/>
            <person name="Toyoda A."/>
            <person name="Takaki Y."/>
            <person name="Nishi S."/>
            <person name="Hori S."/>
            <person name="Arai W."/>
            <person name="Tsubouchi T."/>
            <person name="Morono Y."/>
            <person name="Uchiyama I."/>
            <person name="Ito T."/>
            <person name="Fujiyama A."/>
            <person name="Inagaki F."/>
            <person name="Takami H."/>
        </authorList>
    </citation>
    <scope>NUCLEOTIDE SEQUENCE</scope>
    <source>
        <strain evidence="1">Expedition CK06-06</strain>
    </source>
</reference>
<comment type="caution">
    <text evidence="1">The sequence shown here is derived from an EMBL/GenBank/DDBJ whole genome shotgun (WGS) entry which is preliminary data.</text>
</comment>
<gene>
    <name evidence="1" type="ORF">S12H4_24464</name>
</gene>
<dbReference type="EMBL" id="BARW01013288">
    <property type="protein sequence ID" value="GAI78267.1"/>
    <property type="molecule type" value="Genomic_DNA"/>
</dbReference>
<feature type="non-terminal residue" evidence="1">
    <location>
        <position position="1"/>
    </location>
</feature>
<organism evidence="1">
    <name type="scientific">marine sediment metagenome</name>
    <dbReference type="NCBI Taxonomy" id="412755"/>
    <lineage>
        <taxon>unclassified sequences</taxon>
        <taxon>metagenomes</taxon>
        <taxon>ecological metagenomes</taxon>
    </lineage>
</organism>